<sequence length="208" mass="22957">MKKIIFQYLGLVAALLAIVGCSDSNTPQEGKQYQQLPVNLSTYRLPAVTEVFALTCGHCRKMESVIPQLEKATGETFGKLHVTFNEGAQIGAMIYYTAVMQLNSVPDHQMMEALFSIVQMGEEATSPERKKAIELVFSDRNLVSPYALDAEQQKQLLQTMMMAEEVSVKGQINSVPTFIVKGKYLVMTSGHNDADGIANTISYLLTQP</sequence>
<comment type="caution">
    <text evidence="5">The sequence shown here is derived from an EMBL/GenBank/DDBJ whole genome shotgun (WGS) entry which is preliminary data.</text>
</comment>
<evidence type="ECO:0000259" key="4">
    <source>
        <dbReference type="Pfam" id="PF13462"/>
    </source>
</evidence>
<dbReference type="RefSeq" id="WP_274683108.1">
    <property type="nucleotide sequence ID" value="NZ_JAKNAZ010000005.1"/>
</dbReference>
<feature type="signal peptide" evidence="3">
    <location>
        <begin position="1"/>
        <end position="24"/>
    </location>
</feature>
<dbReference type="PROSITE" id="PS00194">
    <property type="entry name" value="THIOREDOXIN_1"/>
    <property type="match status" value="1"/>
</dbReference>
<dbReference type="Proteomes" id="UP001140979">
    <property type="component" value="Unassembled WGS sequence"/>
</dbReference>
<dbReference type="InterPro" id="IPR012336">
    <property type="entry name" value="Thioredoxin-like_fold"/>
</dbReference>
<dbReference type="PANTHER" id="PTHR35891:SF3">
    <property type="entry name" value="THIOL:DISULFIDE INTERCHANGE PROTEIN DSBL"/>
    <property type="match status" value="1"/>
</dbReference>
<evidence type="ECO:0000256" key="2">
    <source>
        <dbReference type="ARBA" id="ARBA00023284"/>
    </source>
</evidence>
<accession>A0A9X4ETQ0</accession>
<feature type="chain" id="PRO_5040743420" evidence="3">
    <location>
        <begin position="25"/>
        <end position="208"/>
    </location>
</feature>
<name>A0A9X4ETQ0_9VIBR</name>
<evidence type="ECO:0000256" key="1">
    <source>
        <dbReference type="ARBA" id="ARBA00022729"/>
    </source>
</evidence>
<dbReference type="InterPro" id="IPR023205">
    <property type="entry name" value="DsbA/DsbL"/>
</dbReference>
<keyword evidence="2" id="KW-0676">Redox-active center</keyword>
<proteinExistence type="predicted"/>
<dbReference type="PROSITE" id="PS51257">
    <property type="entry name" value="PROKAR_LIPOPROTEIN"/>
    <property type="match status" value="1"/>
</dbReference>
<dbReference type="InterPro" id="IPR050824">
    <property type="entry name" value="Thiol_disulfide_DsbA"/>
</dbReference>
<dbReference type="SUPFAM" id="SSF52833">
    <property type="entry name" value="Thioredoxin-like"/>
    <property type="match status" value="1"/>
</dbReference>
<dbReference type="Pfam" id="PF13462">
    <property type="entry name" value="Thioredoxin_4"/>
    <property type="match status" value="1"/>
</dbReference>
<keyword evidence="1 3" id="KW-0732">Signal</keyword>
<dbReference type="CDD" id="cd03019">
    <property type="entry name" value="DsbA_DsbA"/>
    <property type="match status" value="1"/>
</dbReference>
<dbReference type="InterPro" id="IPR036249">
    <property type="entry name" value="Thioredoxin-like_sf"/>
</dbReference>
<protein>
    <submittedName>
        <fullName evidence="5">Thiol:disulfide interchange protein DsbA/DsbL</fullName>
    </submittedName>
</protein>
<evidence type="ECO:0000256" key="3">
    <source>
        <dbReference type="SAM" id="SignalP"/>
    </source>
</evidence>
<gene>
    <name evidence="5" type="ORF">L9W94_08640</name>
</gene>
<dbReference type="InterPro" id="IPR017937">
    <property type="entry name" value="Thioredoxin_CS"/>
</dbReference>
<evidence type="ECO:0000313" key="5">
    <source>
        <dbReference type="EMBL" id="MDE1242214.1"/>
    </source>
</evidence>
<dbReference type="EMBL" id="JAKNBA010000012">
    <property type="protein sequence ID" value="MDE1242214.1"/>
    <property type="molecule type" value="Genomic_DNA"/>
</dbReference>
<dbReference type="AlphaFoldDB" id="A0A9X4ETQ0"/>
<reference evidence="5" key="1">
    <citation type="submission" date="2022-02" db="EMBL/GenBank/DDBJ databases">
        <title>Emergence and expansion in Europe of a Vibrio aestuarianus clonal complex pathogenic for oysters.</title>
        <authorList>
            <person name="Mesnil A."/>
            <person name="Travers M.-A."/>
        </authorList>
    </citation>
    <scope>NUCLEOTIDE SEQUENCE</scope>
    <source>
        <strain evidence="5">19_064_11T1</strain>
    </source>
</reference>
<dbReference type="PANTHER" id="PTHR35891">
    <property type="entry name" value="THIOL:DISULFIDE INTERCHANGE PROTEIN DSBA"/>
    <property type="match status" value="1"/>
</dbReference>
<organism evidence="5 6">
    <name type="scientific">Vibrio aestuarianus</name>
    <dbReference type="NCBI Taxonomy" id="28171"/>
    <lineage>
        <taxon>Bacteria</taxon>
        <taxon>Pseudomonadati</taxon>
        <taxon>Pseudomonadota</taxon>
        <taxon>Gammaproteobacteria</taxon>
        <taxon>Vibrionales</taxon>
        <taxon>Vibrionaceae</taxon>
        <taxon>Vibrio</taxon>
    </lineage>
</organism>
<dbReference type="Gene3D" id="3.40.30.10">
    <property type="entry name" value="Glutaredoxin"/>
    <property type="match status" value="1"/>
</dbReference>
<feature type="domain" description="Thioredoxin-like fold" evidence="4">
    <location>
        <begin position="48"/>
        <end position="185"/>
    </location>
</feature>
<evidence type="ECO:0000313" key="6">
    <source>
        <dbReference type="Proteomes" id="UP001140979"/>
    </source>
</evidence>